<dbReference type="PANTHER" id="PTHR10201">
    <property type="entry name" value="MATRIX METALLOPROTEINASE"/>
    <property type="match status" value="1"/>
</dbReference>
<keyword evidence="8" id="KW-0106">Calcium</keyword>
<evidence type="ECO:0000259" key="12">
    <source>
        <dbReference type="SMART" id="SM00458"/>
    </source>
</evidence>
<dbReference type="PANTHER" id="PTHR10201:SF323">
    <property type="entry name" value="MATRIX METALLOPROTEINASE-21"/>
    <property type="match status" value="1"/>
</dbReference>
<feature type="binding site" evidence="8">
    <location>
        <position position="203"/>
    </location>
    <ligand>
        <name>Ca(2+)</name>
        <dbReference type="ChEBI" id="CHEBI:29108"/>
        <label>3</label>
    </ligand>
</feature>
<evidence type="ECO:0000256" key="8">
    <source>
        <dbReference type="PIRSR" id="PIRSR621190-2"/>
    </source>
</evidence>
<name>A0A8S2J5K7_9BILA</name>
<keyword evidence="6" id="KW-0482">Metalloprotease</keyword>
<dbReference type="Proteomes" id="UP000682733">
    <property type="component" value="Unassembled WGS sequence"/>
</dbReference>
<feature type="binding site" evidence="8">
    <location>
        <position position="180"/>
    </location>
    <ligand>
        <name>Ca(2+)</name>
        <dbReference type="ChEBI" id="CHEBI:29108"/>
        <label>3</label>
    </ligand>
</feature>
<evidence type="ECO:0000313" key="15">
    <source>
        <dbReference type="Proteomes" id="UP000682733"/>
    </source>
</evidence>
<dbReference type="GO" id="GO:0031012">
    <property type="term" value="C:extracellular matrix"/>
    <property type="evidence" value="ECO:0007669"/>
    <property type="project" value="InterPro"/>
</dbReference>
<feature type="region of interest" description="Disordered" evidence="9">
    <location>
        <begin position="83"/>
        <end position="102"/>
    </location>
</feature>
<evidence type="ECO:0000256" key="6">
    <source>
        <dbReference type="ARBA" id="ARBA00023049"/>
    </source>
</evidence>
<dbReference type="EMBL" id="CAJNOK010007181">
    <property type="protein sequence ID" value="CAF1026864.1"/>
    <property type="molecule type" value="Genomic_DNA"/>
</dbReference>
<feature type="binding site" evidence="8">
    <location>
        <position position="175"/>
    </location>
    <ligand>
        <name>Zn(2+)</name>
        <dbReference type="ChEBI" id="CHEBI:29105"/>
        <label>1</label>
    </ligand>
</feature>
<evidence type="ECO:0000256" key="10">
    <source>
        <dbReference type="SAM" id="SignalP"/>
    </source>
</evidence>
<evidence type="ECO:0000256" key="4">
    <source>
        <dbReference type="ARBA" id="ARBA00022801"/>
    </source>
</evidence>
<feature type="binding site" evidence="8">
    <location>
        <position position="232"/>
    </location>
    <ligand>
        <name>Zn(2+)</name>
        <dbReference type="ChEBI" id="CHEBI:29105"/>
        <label>2</label>
        <note>catalytic</note>
    </ligand>
</feature>
<feature type="binding site" evidence="8">
    <location>
        <position position="188"/>
    </location>
    <ligand>
        <name>Zn(2+)</name>
        <dbReference type="ChEBI" id="CHEBI:29105"/>
        <label>1</label>
    </ligand>
</feature>
<proteinExistence type="inferred from homology"/>
<evidence type="ECO:0000256" key="5">
    <source>
        <dbReference type="ARBA" id="ARBA00022833"/>
    </source>
</evidence>
<dbReference type="GO" id="GO:0008270">
    <property type="term" value="F:zinc ion binding"/>
    <property type="evidence" value="ECO:0007669"/>
    <property type="project" value="InterPro"/>
</dbReference>
<keyword evidence="10" id="KW-0732">Signal</keyword>
<sequence>MRSVITLLLFFHIKYILAKSIEVDKDVLTYLIQLGYSKSQCGSTSKLACSLSLSSIIRGYQKAFDLKETGQFDKATKELLNKPRCGNSDLQQSSASPMLSSASPMLSSVKGKWSKNHLKWTIGSISSRISDKQTEQIIHEAFNAWTKYIPLNIEKVCRNCKADIVFDFAHGDHDDGSPFDGPGHTLAHAFFPEDGRIHFDAQEQWTEKFDGDGYNLFLIAVHEIGHALGLGHDTHDKNSIMYPSYQFMEKHIILPDKDRRSIINAYGSRNDEKILDPYNHAVIVLKNKATNRILDSNGQGHVYTLEPNNGGHQKWMLIKDNDGIYTLRNIGTSRVLDSNGKKTYTLGSNGGNYQKWRFHRQHDGSYILENLATSRVLDSNSKAAARELSSNGDDSQKWFFKAG</sequence>
<evidence type="ECO:0000256" key="1">
    <source>
        <dbReference type="ARBA" id="ARBA00010370"/>
    </source>
</evidence>
<dbReference type="Pfam" id="PF00413">
    <property type="entry name" value="Peptidase_M10"/>
    <property type="match status" value="1"/>
</dbReference>
<dbReference type="SMART" id="SM00458">
    <property type="entry name" value="RICIN"/>
    <property type="match status" value="1"/>
</dbReference>
<organism evidence="14 15">
    <name type="scientific">Didymodactylos carnosus</name>
    <dbReference type="NCBI Taxonomy" id="1234261"/>
    <lineage>
        <taxon>Eukaryota</taxon>
        <taxon>Metazoa</taxon>
        <taxon>Spiralia</taxon>
        <taxon>Gnathifera</taxon>
        <taxon>Rotifera</taxon>
        <taxon>Eurotatoria</taxon>
        <taxon>Bdelloidea</taxon>
        <taxon>Philodinida</taxon>
        <taxon>Philodinidae</taxon>
        <taxon>Didymodactylos</taxon>
    </lineage>
</organism>
<dbReference type="SUPFAM" id="SSF55486">
    <property type="entry name" value="Metalloproteases ('zincins'), catalytic domain"/>
    <property type="match status" value="1"/>
</dbReference>
<evidence type="ECO:0000256" key="3">
    <source>
        <dbReference type="ARBA" id="ARBA00022723"/>
    </source>
</evidence>
<feature type="domain" description="Peptidase metallopeptidase" evidence="11">
    <location>
        <begin position="109"/>
        <end position="268"/>
    </location>
</feature>
<evidence type="ECO:0000256" key="9">
    <source>
        <dbReference type="SAM" id="MobiDB-lite"/>
    </source>
</evidence>
<dbReference type="Gene3D" id="2.80.10.50">
    <property type="match status" value="1"/>
</dbReference>
<dbReference type="CDD" id="cd04278">
    <property type="entry name" value="ZnMc_MMP"/>
    <property type="match status" value="1"/>
</dbReference>
<comment type="similarity">
    <text evidence="1">Belongs to the peptidase M10A family.</text>
</comment>
<dbReference type="Proteomes" id="UP000677228">
    <property type="component" value="Unassembled WGS sequence"/>
</dbReference>
<dbReference type="GO" id="GO:0006508">
    <property type="term" value="P:proteolysis"/>
    <property type="evidence" value="ECO:0007669"/>
    <property type="project" value="UniProtKB-KW"/>
</dbReference>
<keyword evidence="5 8" id="KW-0862">Zinc</keyword>
<comment type="caution">
    <text evidence="14">The sequence shown here is derived from an EMBL/GenBank/DDBJ whole genome shotgun (WGS) entry which is preliminary data.</text>
</comment>
<dbReference type="InterPro" id="IPR036365">
    <property type="entry name" value="PGBD-like_sf"/>
</dbReference>
<feature type="binding site" evidence="8">
    <location>
        <position position="173"/>
    </location>
    <ligand>
        <name>Zn(2+)</name>
        <dbReference type="ChEBI" id="CHEBI:29105"/>
        <label>1</label>
    </ligand>
</feature>
<dbReference type="GO" id="GO:0004222">
    <property type="term" value="F:metalloendopeptidase activity"/>
    <property type="evidence" value="ECO:0007669"/>
    <property type="project" value="InterPro"/>
</dbReference>
<feature type="chain" id="PRO_5036273644" evidence="10">
    <location>
        <begin position="19"/>
        <end position="403"/>
    </location>
</feature>
<dbReference type="InterPro" id="IPR021190">
    <property type="entry name" value="Pept_M10A"/>
</dbReference>
<feature type="signal peptide" evidence="10">
    <location>
        <begin position="1"/>
        <end position="18"/>
    </location>
</feature>
<comment type="cofactor">
    <cofactor evidence="8">
        <name>Zn(2+)</name>
        <dbReference type="ChEBI" id="CHEBI:29105"/>
    </cofactor>
    <text evidence="8">Binds 2 Zn(2+) ions per subunit.</text>
</comment>
<dbReference type="PRINTS" id="PR00138">
    <property type="entry name" value="MATRIXIN"/>
</dbReference>
<dbReference type="InterPro" id="IPR035992">
    <property type="entry name" value="Ricin_B-like_lectins"/>
</dbReference>
<feature type="binding site" evidence="8">
    <location>
        <position position="198"/>
    </location>
    <ligand>
        <name>Zn(2+)</name>
        <dbReference type="ChEBI" id="CHEBI:29105"/>
        <label>1</label>
    </ligand>
</feature>
<dbReference type="PROSITE" id="PS50231">
    <property type="entry name" value="RICIN_B_LECTIN"/>
    <property type="match status" value="1"/>
</dbReference>
<feature type="binding site" evidence="8">
    <location>
        <position position="203"/>
    </location>
    <ligand>
        <name>Ca(2+)</name>
        <dbReference type="ChEBI" id="CHEBI:29108"/>
        <label>1</label>
    </ligand>
</feature>
<feature type="binding site" evidence="8">
    <location>
        <position position="226"/>
    </location>
    <ligand>
        <name>Zn(2+)</name>
        <dbReference type="ChEBI" id="CHEBI:29105"/>
        <label>2</label>
        <note>catalytic</note>
    </ligand>
</feature>
<feature type="binding site" evidence="8">
    <location>
        <position position="200"/>
    </location>
    <ligand>
        <name>Ca(2+)</name>
        <dbReference type="ChEBI" id="CHEBI:29108"/>
        <label>3</label>
    </ligand>
</feature>
<dbReference type="InterPro" id="IPR001818">
    <property type="entry name" value="Pept_M10_metallopeptidase"/>
</dbReference>
<dbReference type="AlphaFoldDB" id="A0A8S2J5K7"/>
<evidence type="ECO:0000313" key="14">
    <source>
        <dbReference type="EMBL" id="CAF3795304.1"/>
    </source>
</evidence>
<dbReference type="InterPro" id="IPR006026">
    <property type="entry name" value="Peptidase_Metallo"/>
</dbReference>
<dbReference type="EMBL" id="CAJOBA010007192">
    <property type="protein sequence ID" value="CAF3795304.1"/>
    <property type="molecule type" value="Genomic_DNA"/>
</dbReference>
<accession>A0A8S2J5K7</accession>
<dbReference type="SUPFAM" id="SSF47090">
    <property type="entry name" value="PGBD-like"/>
    <property type="match status" value="1"/>
</dbReference>
<keyword evidence="2" id="KW-0645">Protease</keyword>
<keyword evidence="3 8" id="KW-0479">Metal-binding</keyword>
<protein>
    <submittedName>
        <fullName evidence="14">Uncharacterized protein</fullName>
    </submittedName>
</protein>
<feature type="domain" description="Ricin B lectin" evidence="12">
    <location>
        <begin position="279"/>
        <end position="401"/>
    </location>
</feature>
<dbReference type="InterPro" id="IPR024079">
    <property type="entry name" value="MetalloPept_cat_dom_sf"/>
</dbReference>
<dbReference type="InterPro" id="IPR033739">
    <property type="entry name" value="M10A_MMP"/>
</dbReference>
<comment type="cofactor">
    <cofactor evidence="8">
        <name>Ca(2+)</name>
        <dbReference type="ChEBI" id="CHEBI:29108"/>
    </cofactor>
    <text evidence="8">Can bind about 5 Ca(2+) ions per subunit.</text>
</comment>
<feature type="binding site" description="in inhibited form" evidence="8">
    <location>
        <position position="85"/>
    </location>
    <ligand>
        <name>Zn(2+)</name>
        <dbReference type="ChEBI" id="CHEBI:29105"/>
        <label>2</label>
        <note>catalytic</note>
    </ligand>
</feature>
<feature type="compositionally biased region" description="Low complexity" evidence="9">
    <location>
        <begin position="93"/>
        <end position="102"/>
    </location>
</feature>
<feature type="binding site" evidence="8">
    <location>
        <position position="222"/>
    </location>
    <ligand>
        <name>Zn(2+)</name>
        <dbReference type="ChEBI" id="CHEBI:29105"/>
        <label>2</label>
        <note>catalytic</note>
    </ligand>
</feature>
<dbReference type="Gene3D" id="3.40.390.10">
    <property type="entry name" value="Collagenase (Catalytic Domain)"/>
    <property type="match status" value="1"/>
</dbReference>
<dbReference type="Pfam" id="PF00652">
    <property type="entry name" value="Ricin_B_lectin"/>
    <property type="match status" value="1"/>
</dbReference>
<feature type="binding site" evidence="8">
    <location>
        <position position="163"/>
    </location>
    <ligand>
        <name>Ca(2+)</name>
        <dbReference type="ChEBI" id="CHEBI:29108"/>
        <label>2</label>
    </ligand>
</feature>
<feature type="binding site" evidence="8">
    <location>
        <position position="181"/>
    </location>
    <ligand>
        <name>Ca(2+)</name>
        <dbReference type="ChEBI" id="CHEBI:29108"/>
        <label>3</label>
    </ligand>
</feature>
<dbReference type="SMART" id="SM00235">
    <property type="entry name" value="ZnMc"/>
    <property type="match status" value="1"/>
</dbReference>
<keyword evidence="4" id="KW-0378">Hydrolase</keyword>
<feature type="binding site" evidence="8">
    <location>
        <position position="241"/>
    </location>
    <ligand>
        <name>Zn(2+)</name>
        <dbReference type="ChEBI" id="CHEBI:29105"/>
        <label>2</label>
        <note>catalytic</note>
    </ligand>
</feature>
<gene>
    <name evidence="13" type="ORF">OVA965_LOCUS15788</name>
    <name evidence="14" type="ORF">TMI583_LOCUS15797</name>
</gene>
<dbReference type="SUPFAM" id="SSF50370">
    <property type="entry name" value="Ricin B-like lectins"/>
    <property type="match status" value="1"/>
</dbReference>
<dbReference type="InterPro" id="IPR000772">
    <property type="entry name" value="Ricin_B_lectin"/>
</dbReference>
<evidence type="ECO:0000256" key="2">
    <source>
        <dbReference type="ARBA" id="ARBA00022670"/>
    </source>
</evidence>
<evidence type="ECO:0000259" key="11">
    <source>
        <dbReference type="SMART" id="SM00235"/>
    </source>
</evidence>
<feature type="active site" evidence="7">
    <location>
        <position position="223"/>
    </location>
</feature>
<evidence type="ECO:0000256" key="7">
    <source>
        <dbReference type="PIRSR" id="PIRSR621190-1"/>
    </source>
</evidence>
<reference evidence="14" key="1">
    <citation type="submission" date="2021-02" db="EMBL/GenBank/DDBJ databases">
        <authorList>
            <person name="Nowell W R."/>
        </authorList>
    </citation>
    <scope>NUCLEOTIDE SEQUENCE</scope>
</reference>
<evidence type="ECO:0000313" key="13">
    <source>
        <dbReference type="EMBL" id="CAF1026864.1"/>
    </source>
</evidence>
<dbReference type="CDD" id="cd23415">
    <property type="entry name" value="beta-trefoil_Ricin_AH"/>
    <property type="match status" value="1"/>
</dbReference>